<dbReference type="GeneID" id="76209235"/>
<dbReference type="AlphaFoldDB" id="A0A2S2KS46"/>
<dbReference type="EMBL" id="BGKI01000007">
    <property type="protein sequence ID" value="GBH34476.1"/>
    <property type="molecule type" value="Genomic_DNA"/>
</dbReference>
<keyword evidence="2" id="KW-1185">Reference proteome</keyword>
<evidence type="ECO:0000313" key="2">
    <source>
        <dbReference type="Proteomes" id="UP000245829"/>
    </source>
</evidence>
<dbReference type="OrthoDB" id="9120at2157"/>
<accession>A0A2S2KS46</accession>
<sequence>MTEFVHKPYDQIYVRDMIKLDLDDLIGMMSSLEAANAYWVDGVLFASFAMTESEELAKKEMQNEMFLDKIIFSVYEKYTKTVKSSTNLEIGVLNMQKSKLYQDLIAWLKTQPIWNE</sequence>
<reference evidence="1 2" key="1">
    <citation type="submission" date="2018-05" db="EMBL/GenBank/DDBJ databases">
        <title>genome sequencing of Nitrosopumilus sp. NM25.</title>
        <authorList>
            <person name="Mori K."/>
            <person name="Nakagawa T."/>
        </authorList>
    </citation>
    <scope>NUCLEOTIDE SEQUENCE [LARGE SCALE GENOMIC DNA]</scope>
    <source>
        <strain evidence="1 2">NM25</strain>
    </source>
</reference>
<dbReference type="RefSeq" id="WP_109877326.1">
    <property type="nucleotide sequence ID" value="NZ_AP026695.1"/>
</dbReference>
<dbReference type="Proteomes" id="UP000245829">
    <property type="component" value="Unassembled WGS sequence"/>
</dbReference>
<evidence type="ECO:0000313" key="1">
    <source>
        <dbReference type="EMBL" id="GBH34476.1"/>
    </source>
</evidence>
<proteinExistence type="predicted"/>
<name>A0A2S2KS46_9ARCH</name>
<comment type="caution">
    <text evidence="1">The sequence shown here is derived from an EMBL/GenBank/DDBJ whole genome shotgun (WGS) entry which is preliminary data.</text>
</comment>
<organism evidence="1 2">
    <name type="scientific">Nitrosopumilus zosterae</name>
    <dbReference type="NCBI Taxonomy" id="718286"/>
    <lineage>
        <taxon>Archaea</taxon>
        <taxon>Nitrososphaerota</taxon>
        <taxon>Nitrososphaeria</taxon>
        <taxon>Nitrosopumilales</taxon>
        <taxon>Nitrosopumilaceae</taxon>
        <taxon>Nitrosopumilus</taxon>
    </lineage>
</organism>
<gene>
    <name evidence="1" type="ORF">NZNM25_12670</name>
</gene>
<protein>
    <submittedName>
        <fullName evidence="1">Uncharacterized protein</fullName>
    </submittedName>
</protein>